<dbReference type="OrthoDB" id="275301at2759"/>
<feature type="domain" description="Protein kinase" evidence="7">
    <location>
        <begin position="14"/>
        <end position="279"/>
    </location>
</feature>
<evidence type="ECO:0000256" key="1">
    <source>
        <dbReference type="ARBA" id="ARBA00022679"/>
    </source>
</evidence>
<comment type="similarity">
    <text evidence="6">Belongs to the protein kinase superfamily.</text>
</comment>
<dbReference type="GO" id="GO:0004674">
    <property type="term" value="F:protein serine/threonine kinase activity"/>
    <property type="evidence" value="ECO:0007669"/>
    <property type="project" value="UniProtKB-KW"/>
</dbReference>
<dbReference type="EMBL" id="CM035422">
    <property type="protein sequence ID" value="KAH7372502.1"/>
    <property type="molecule type" value="Genomic_DNA"/>
</dbReference>
<gene>
    <name evidence="8" type="ORF">KP509_17G007400</name>
</gene>
<reference evidence="8" key="1">
    <citation type="submission" date="2021-08" db="EMBL/GenBank/DDBJ databases">
        <title>WGS assembly of Ceratopteris richardii.</title>
        <authorList>
            <person name="Marchant D.B."/>
            <person name="Chen G."/>
            <person name="Jenkins J."/>
            <person name="Shu S."/>
            <person name="Leebens-Mack J."/>
            <person name="Grimwood J."/>
            <person name="Schmutz J."/>
            <person name="Soltis P."/>
            <person name="Soltis D."/>
            <person name="Chen Z.-H."/>
        </authorList>
    </citation>
    <scope>NUCLEOTIDE SEQUENCE</scope>
    <source>
        <strain evidence="8">Whitten #5841</strain>
        <tissue evidence="8">Leaf</tissue>
    </source>
</reference>
<dbReference type="AlphaFoldDB" id="A0A8T2SRY5"/>
<dbReference type="Proteomes" id="UP000825935">
    <property type="component" value="Chromosome 17"/>
</dbReference>
<dbReference type="PROSITE" id="PS00107">
    <property type="entry name" value="PROTEIN_KINASE_ATP"/>
    <property type="match status" value="1"/>
</dbReference>
<proteinExistence type="inferred from homology"/>
<keyword evidence="6" id="KW-0723">Serine/threonine-protein kinase</keyword>
<evidence type="ECO:0000313" key="8">
    <source>
        <dbReference type="EMBL" id="KAH7372502.1"/>
    </source>
</evidence>
<dbReference type="PROSITE" id="PS50011">
    <property type="entry name" value="PROTEIN_KINASE_DOM"/>
    <property type="match status" value="1"/>
</dbReference>
<sequence length="417" mass="45736">MPGLQRRAPAPGRWLRGCRLGSGSFGNVSLGLSLDDGLLFAVKSAPLRSSLEVSSLQNELHVLRMLDSPRVVACLGAEVSFVDHAPSFNIFLEYMPEGSIADLIQRTGGKLDEMTATACTRAIVEGLCYLHSQGIVHSDIKARNILLGSSGEIKIADFGAARKTSCTKDSDSVSIGGTPLWMAPEVLQGLRQGAPSDIWSLGCTLIEMLEGRPPWNTLQSHPSCTDLVSVLLRIACASETLPPYGDSISSQAKDFLSKCLRRDPAERWTAEQLLQHPFVMTKEGSLSGLVQLLSPRSVLDFYTDSDEDSIASSDPLMDCTCTAYPSCPGMQEMEVVVHDDMFVTCWHTIRCAESWSETRQKSFFNAGEKLTMKRGSDVSFESVKFLTTVNRKERGRREGNCMDIRRSPAQQMQSLLT</sequence>
<keyword evidence="2 5" id="KW-0547">Nucleotide-binding</keyword>
<comment type="caution">
    <text evidence="8">The sequence shown here is derived from an EMBL/GenBank/DDBJ whole genome shotgun (WGS) entry which is preliminary data.</text>
</comment>
<keyword evidence="4 5" id="KW-0067">ATP-binding</keyword>
<keyword evidence="3" id="KW-0418">Kinase</keyword>
<dbReference type="SUPFAM" id="SSF56112">
    <property type="entry name" value="Protein kinase-like (PK-like)"/>
    <property type="match status" value="1"/>
</dbReference>
<keyword evidence="1" id="KW-0808">Transferase</keyword>
<dbReference type="PANTHER" id="PTHR48011">
    <property type="entry name" value="CCR4-NOT TRANSCRIPTIONAL COMPLEX SUBUNIT CAF120-RELATED"/>
    <property type="match status" value="1"/>
</dbReference>
<name>A0A8T2SRY5_CERRI</name>
<dbReference type="Pfam" id="PF00069">
    <property type="entry name" value="Pkinase"/>
    <property type="match status" value="1"/>
</dbReference>
<dbReference type="CDD" id="cd06606">
    <property type="entry name" value="STKc_MAPKKK"/>
    <property type="match status" value="1"/>
</dbReference>
<organism evidence="8 9">
    <name type="scientific">Ceratopteris richardii</name>
    <name type="common">Triangle waterfern</name>
    <dbReference type="NCBI Taxonomy" id="49495"/>
    <lineage>
        <taxon>Eukaryota</taxon>
        <taxon>Viridiplantae</taxon>
        <taxon>Streptophyta</taxon>
        <taxon>Embryophyta</taxon>
        <taxon>Tracheophyta</taxon>
        <taxon>Polypodiopsida</taxon>
        <taxon>Polypodiidae</taxon>
        <taxon>Polypodiales</taxon>
        <taxon>Pteridineae</taxon>
        <taxon>Pteridaceae</taxon>
        <taxon>Parkerioideae</taxon>
        <taxon>Ceratopteris</taxon>
    </lineage>
</organism>
<accession>A0A8T2SRY5</accession>
<evidence type="ECO:0000256" key="2">
    <source>
        <dbReference type="ARBA" id="ARBA00022741"/>
    </source>
</evidence>
<dbReference type="Gene3D" id="1.10.510.10">
    <property type="entry name" value="Transferase(Phosphotransferase) domain 1"/>
    <property type="match status" value="1"/>
</dbReference>
<evidence type="ECO:0000256" key="3">
    <source>
        <dbReference type="ARBA" id="ARBA00022777"/>
    </source>
</evidence>
<dbReference type="PANTHER" id="PTHR48011:SF4">
    <property type="entry name" value="MITOGEN-ACTIVATED PROTEIN KINASE KINASE KINASE 19"/>
    <property type="match status" value="1"/>
</dbReference>
<dbReference type="InterPro" id="IPR011009">
    <property type="entry name" value="Kinase-like_dom_sf"/>
</dbReference>
<dbReference type="GO" id="GO:0007165">
    <property type="term" value="P:signal transduction"/>
    <property type="evidence" value="ECO:0007669"/>
    <property type="project" value="TreeGrafter"/>
</dbReference>
<keyword evidence="9" id="KW-1185">Reference proteome</keyword>
<dbReference type="InterPro" id="IPR052751">
    <property type="entry name" value="Plant_MAPKKK"/>
</dbReference>
<evidence type="ECO:0000256" key="4">
    <source>
        <dbReference type="ARBA" id="ARBA00022840"/>
    </source>
</evidence>
<protein>
    <recommendedName>
        <fullName evidence="7">Protein kinase domain-containing protein</fullName>
    </recommendedName>
</protein>
<evidence type="ECO:0000259" key="7">
    <source>
        <dbReference type="PROSITE" id="PS50011"/>
    </source>
</evidence>
<dbReference type="OMA" id="EMTATAC"/>
<feature type="binding site" evidence="5">
    <location>
        <position position="43"/>
    </location>
    <ligand>
        <name>ATP</name>
        <dbReference type="ChEBI" id="CHEBI:30616"/>
    </ligand>
</feature>
<evidence type="ECO:0000256" key="6">
    <source>
        <dbReference type="RuleBase" id="RU000304"/>
    </source>
</evidence>
<dbReference type="GO" id="GO:0005524">
    <property type="term" value="F:ATP binding"/>
    <property type="evidence" value="ECO:0007669"/>
    <property type="project" value="UniProtKB-UniRule"/>
</dbReference>
<dbReference type="InterPro" id="IPR017441">
    <property type="entry name" value="Protein_kinase_ATP_BS"/>
</dbReference>
<evidence type="ECO:0000256" key="5">
    <source>
        <dbReference type="PROSITE-ProRule" id="PRU10141"/>
    </source>
</evidence>
<dbReference type="PROSITE" id="PS00108">
    <property type="entry name" value="PROTEIN_KINASE_ST"/>
    <property type="match status" value="1"/>
</dbReference>
<evidence type="ECO:0000313" key="9">
    <source>
        <dbReference type="Proteomes" id="UP000825935"/>
    </source>
</evidence>
<dbReference type="InterPro" id="IPR008271">
    <property type="entry name" value="Ser/Thr_kinase_AS"/>
</dbReference>
<dbReference type="InterPro" id="IPR000719">
    <property type="entry name" value="Prot_kinase_dom"/>
</dbReference>
<dbReference type="SMART" id="SM00220">
    <property type="entry name" value="S_TKc"/>
    <property type="match status" value="1"/>
</dbReference>